<proteinExistence type="predicted"/>
<evidence type="ECO:0000313" key="2">
    <source>
        <dbReference type="Proteomes" id="UP000005234"/>
    </source>
</evidence>
<accession>H8L5F2</accession>
<evidence type="ECO:0000313" key="1">
    <source>
        <dbReference type="EMBL" id="AFC85753.1"/>
    </source>
</evidence>
<protein>
    <submittedName>
        <fullName evidence="1">Uncharacterized protein</fullName>
    </submittedName>
</protein>
<sequence length="64" mass="7456">MPFMDSWQEHRGQSFKINRIRLQESGRRSIRSMFLRYLYGVRSEPSGHAFHSETVLTTAVEGSP</sequence>
<reference evidence="1" key="1">
    <citation type="submission" date="2012-02" db="EMBL/GenBank/DDBJ databases">
        <title>The complete genome of Frateuria aurantia DSM 6220.</title>
        <authorList>
            <consortium name="US DOE Joint Genome Institute (JGI-PGF)"/>
            <person name="Lucas S."/>
            <person name="Copeland A."/>
            <person name="Lapidus A."/>
            <person name="Glavina del Rio T."/>
            <person name="Dalin E."/>
            <person name="Tice H."/>
            <person name="Bruce D."/>
            <person name="Goodwin L."/>
            <person name="Pitluck S."/>
            <person name="Peters L."/>
            <person name="Ovchinnikova G."/>
            <person name="Teshima H."/>
            <person name="Kyrpides N."/>
            <person name="Mavromatis K."/>
            <person name="Ivanova N."/>
            <person name="Brettin T."/>
            <person name="Detter J.C."/>
            <person name="Han C."/>
            <person name="Larimer F."/>
            <person name="Land M."/>
            <person name="Hauser L."/>
            <person name="Markowitz V."/>
            <person name="Cheng J.-F."/>
            <person name="Hugenholtz P."/>
            <person name="Woyke T."/>
            <person name="Wu D."/>
            <person name="Brambilla E."/>
            <person name="Klenk H.-P."/>
            <person name="Eisen J.A."/>
        </authorList>
    </citation>
    <scope>NUCLEOTIDE SEQUENCE</scope>
    <source>
        <strain evidence="1">DSM 6220</strain>
    </source>
</reference>
<dbReference type="EMBL" id="CP003350">
    <property type="protein sequence ID" value="AFC85753.1"/>
    <property type="molecule type" value="Genomic_DNA"/>
</dbReference>
<gene>
    <name evidence="1" type="ordered locus">Fraau_1313</name>
</gene>
<keyword evidence="2" id="KW-1185">Reference proteome</keyword>
<dbReference type="KEGG" id="fau:Fraau_1313"/>
<dbReference type="Proteomes" id="UP000005234">
    <property type="component" value="Chromosome"/>
</dbReference>
<name>H8L5F2_FRAAD</name>
<dbReference type="AlphaFoldDB" id="H8L5F2"/>
<organism evidence="1 2">
    <name type="scientific">Frateuria aurantia (strain ATCC 33424 / DSM 6220 / KCTC 2777 / LMG 1558 / NBRC 3245 / NCIMB 13370)</name>
    <name type="common">Acetobacter aurantius</name>
    <dbReference type="NCBI Taxonomy" id="767434"/>
    <lineage>
        <taxon>Bacteria</taxon>
        <taxon>Pseudomonadati</taxon>
        <taxon>Pseudomonadota</taxon>
        <taxon>Gammaproteobacteria</taxon>
        <taxon>Lysobacterales</taxon>
        <taxon>Rhodanobacteraceae</taxon>
        <taxon>Frateuria</taxon>
    </lineage>
</organism>
<dbReference type="HOGENOM" id="CLU_2861230_0_0_6"/>